<feature type="transmembrane region" description="Helical" evidence="10">
    <location>
        <begin position="264"/>
        <end position="288"/>
    </location>
</feature>
<reference evidence="12" key="1">
    <citation type="submission" date="2015-01" db="EMBL/GenBank/DDBJ databases">
        <authorList>
            <person name="Manzoor Shahid"/>
            <person name="Zubair Saima"/>
        </authorList>
    </citation>
    <scope>NUCLEOTIDE SEQUENCE [LARGE SCALE GENOMIC DNA]</scope>
    <source>
        <strain evidence="12">Sp3</strain>
    </source>
</reference>
<accession>A0A0B7MIN7</accession>
<evidence type="ECO:0000256" key="4">
    <source>
        <dbReference type="ARBA" id="ARBA00022538"/>
    </source>
</evidence>
<keyword evidence="9 10" id="KW-0472">Membrane</keyword>
<dbReference type="Pfam" id="PF02386">
    <property type="entry name" value="TrkH"/>
    <property type="match status" value="1"/>
</dbReference>
<dbReference type="PANTHER" id="PTHR32024">
    <property type="entry name" value="TRK SYSTEM POTASSIUM UPTAKE PROTEIN TRKG-RELATED"/>
    <property type="match status" value="1"/>
</dbReference>
<keyword evidence="5 10" id="KW-0812">Transmembrane</keyword>
<keyword evidence="7 10" id="KW-1133">Transmembrane helix</keyword>
<keyword evidence="8" id="KW-0406">Ion transport</keyword>
<dbReference type="InterPro" id="IPR003445">
    <property type="entry name" value="Cat_transpt"/>
</dbReference>
<evidence type="ECO:0000256" key="1">
    <source>
        <dbReference type="ARBA" id="ARBA00004651"/>
    </source>
</evidence>
<evidence type="ECO:0000313" key="12">
    <source>
        <dbReference type="Proteomes" id="UP000046155"/>
    </source>
</evidence>
<feature type="transmembrane region" description="Helical" evidence="10">
    <location>
        <begin position="163"/>
        <end position="184"/>
    </location>
</feature>
<keyword evidence="12" id="KW-1185">Reference proteome</keyword>
<dbReference type="PANTHER" id="PTHR32024:SF1">
    <property type="entry name" value="KTR SYSTEM POTASSIUM UPTAKE PROTEIN B"/>
    <property type="match status" value="1"/>
</dbReference>
<keyword evidence="2" id="KW-0813">Transport</keyword>
<evidence type="ECO:0000256" key="7">
    <source>
        <dbReference type="ARBA" id="ARBA00022989"/>
    </source>
</evidence>
<keyword evidence="4" id="KW-0633">Potassium transport</keyword>
<dbReference type="NCBIfam" id="TIGR00933">
    <property type="entry name" value="2a38"/>
    <property type="match status" value="1"/>
</dbReference>
<evidence type="ECO:0000256" key="8">
    <source>
        <dbReference type="ARBA" id="ARBA00023065"/>
    </source>
</evidence>
<name>A0A0B7MIN7_9FIRM</name>
<protein>
    <submittedName>
        <fullName evidence="11">Ktr system potassium uptake protein B</fullName>
    </submittedName>
</protein>
<evidence type="ECO:0000256" key="6">
    <source>
        <dbReference type="ARBA" id="ARBA00022958"/>
    </source>
</evidence>
<feature type="transmembrane region" description="Helical" evidence="10">
    <location>
        <begin position="415"/>
        <end position="433"/>
    </location>
</feature>
<evidence type="ECO:0000256" key="2">
    <source>
        <dbReference type="ARBA" id="ARBA00022448"/>
    </source>
</evidence>
<dbReference type="GO" id="GO:0015379">
    <property type="term" value="F:potassium:chloride symporter activity"/>
    <property type="evidence" value="ECO:0007669"/>
    <property type="project" value="InterPro"/>
</dbReference>
<dbReference type="AlphaFoldDB" id="A0A0B7MIN7"/>
<evidence type="ECO:0000256" key="5">
    <source>
        <dbReference type="ARBA" id="ARBA00022692"/>
    </source>
</evidence>
<feature type="transmembrane region" description="Helical" evidence="10">
    <location>
        <begin position="445"/>
        <end position="466"/>
    </location>
</feature>
<dbReference type="EMBL" id="CDRZ01000033">
    <property type="protein sequence ID" value="CEO87816.1"/>
    <property type="molecule type" value="Genomic_DNA"/>
</dbReference>
<evidence type="ECO:0000256" key="10">
    <source>
        <dbReference type="SAM" id="Phobius"/>
    </source>
</evidence>
<feature type="transmembrane region" description="Helical" evidence="10">
    <location>
        <begin position="232"/>
        <end position="252"/>
    </location>
</feature>
<keyword evidence="3" id="KW-1003">Cell membrane</keyword>
<organism evidence="11 12">
    <name type="scientific">Syntrophaceticus schinkii</name>
    <dbReference type="NCBI Taxonomy" id="499207"/>
    <lineage>
        <taxon>Bacteria</taxon>
        <taxon>Bacillati</taxon>
        <taxon>Bacillota</taxon>
        <taxon>Clostridia</taxon>
        <taxon>Thermoanaerobacterales</taxon>
        <taxon>Thermoanaerobacterales Family III. Incertae Sedis</taxon>
        <taxon>Syntrophaceticus</taxon>
    </lineage>
</organism>
<feature type="transmembrane region" description="Helical" evidence="10">
    <location>
        <begin position="81"/>
        <end position="100"/>
    </location>
</feature>
<keyword evidence="6" id="KW-0630">Potassium</keyword>
<feature type="transmembrane region" description="Helical" evidence="10">
    <location>
        <begin position="112"/>
        <end position="136"/>
    </location>
</feature>
<sequence length="484" mass="51853">MIAFVLPCSFYSKAISLEVFLLYRITLDKSGKRRQKPFLRGVFSHFRPAQILLLGFAALIIVGTMLLMLPVAACSGHPTPFLTALFTATSAVCVTGLVVVDTATHYSLFGQLVILGLIQAGGLGIMTMTTLFALLVGKKINLRERLLIQESLNVLRLEGVVSLVKSIIGMTLLIEGVGGLILSLRFTPQLGWARGIYYGFFHSISSFCNAGFDLFGIISGPFSSLTAYSGDAVVSLTIPLLIILGGLGFVVIRDLYYNRRFSSLLLHSKVVLAITAVLVVGGTILFWLLEQGNALQQLSPGGAILASFYQAVTPRTCGSNTLDISSLRGATQFFMIILMFIGASPGGTGGGVKTTTLGALLAVTWSAVRGKTDAESFERSIPGSIIFKAIAVLMLAAFLVAVVTMILVVSEKTSFLAVLFEAISAFGTVGLTMGLTPHLSTLGKALIIMTMYAGRLGPLTVALAFWQRQQPVRYKYPDERIIIG</sequence>
<dbReference type="InterPro" id="IPR004772">
    <property type="entry name" value="TrkH"/>
</dbReference>
<evidence type="ECO:0000313" key="11">
    <source>
        <dbReference type="EMBL" id="CEO87816.1"/>
    </source>
</evidence>
<comment type="subcellular location">
    <subcellularLocation>
        <location evidence="1">Cell membrane</location>
        <topology evidence="1">Multi-pass membrane protein</topology>
    </subcellularLocation>
</comment>
<proteinExistence type="predicted"/>
<feature type="transmembrane region" description="Helical" evidence="10">
    <location>
        <begin position="385"/>
        <end position="408"/>
    </location>
</feature>
<feature type="transmembrane region" description="Helical" evidence="10">
    <location>
        <begin position="196"/>
        <end position="220"/>
    </location>
</feature>
<evidence type="ECO:0000256" key="3">
    <source>
        <dbReference type="ARBA" id="ARBA00022475"/>
    </source>
</evidence>
<gene>
    <name evidence="11" type="primary">ktrB</name>
    <name evidence="11" type="ORF">SSCH_1280006</name>
</gene>
<dbReference type="OrthoDB" id="9810952at2"/>
<dbReference type="Proteomes" id="UP000046155">
    <property type="component" value="Unassembled WGS sequence"/>
</dbReference>
<dbReference type="GO" id="GO:0005886">
    <property type="term" value="C:plasma membrane"/>
    <property type="evidence" value="ECO:0007669"/>
    <property type="project" value="UniProtKB-SubCell"/>
</dbReference>
<feature type="transmembrane region" description="Helical" evidence="10">
    <location>
        <begin position="48"/>
        <end position="69"/>
    </location>
</feature>
<evidence type="ECO:0000256" key="9">
    <source>
        <dbReference type="ARBA" id="ARBA00023136"/>
    </source>
</evidence>